<feature type="compositionally biased region" description="Basic and acidic residues" evidence="1">
    <location>
        <begin position="556"/>
        <end position="566"/>
    </location>
</feature>
<feature type="compositionally biased region" description="Polar residues" evidence="1">
    <location>
        <begin position="433"/>
        <end position="448"/>
    </location>
</feature>
<dbReference type="HOGENOM" id="CLU_467821_0_0_1"/>
<evidence type="ECO:0000259" key="2">
    <source>
        <dbReference type="Pfam" id="PF06428"/>
    </source>
</evidence>
<dbReference type="InterPro" id="IPR009449">
    <property type="entry name" value="Sec2_N"/>
</dbReference>
<dbReference type="Proteomes" id="UP000054279">
    <property type="component" value="Unassembled WGS sequence"/>
</dbReference>
<feature type="compositionally biased region" description="Low complexity" evidence="1">
    <location>
        <begin position="167"/>
        <end position="220"/>
    </location>
</feature>
<dbReference type="PANTHER" id="PTHR24216">
    <property type="entry name" value="PAXILLIN-RELATED"/>
    <property type="match status" value="1"/>
</dbReference>
<dbReference type="OrthoDB" id="5560525at2759"/>
<organism evidence="3 4">
    <name type="scientific">Sphaerobolus stellatus (strain SS14)</name>
    <dbReference type="NCBI Taxonomy" id="990650"/>
    <lineage>
        <taxon>Eukaryota</taxon>
        <taxon>Fungi</taxon>
        <taxon>Dikarya</taxon>
        <taxon>Basidiomycota</taxon>
        <taxon>Agaricomycotina</taxon>
        <taxon>Agaricomycetes</taxon>
        <taxon>Phallomycetidae</taxon>
        <taxon>Geastrales</taxon>
        <taxon>Sphaerobolaceae</taxon>
        <taxon>Sphaerobolus</taxon>
    </lineage>
</organism>
<dbReference type="SUPFAM" id="SSF144284">
    <property type="entry name" value="Sec2 N-terminal region"/>
    <property type="match status" value="1"/>
</dbReference>
<dbReference type="EMBL" id="KN837184">
    <property type="protein sequence ID" value="KIJ35859.1"/>
    <property type="molecule type" value="Genomic_DNA"/>
</dbReference>
<feature type="compositionally biased region" description="Polar residues" evidence="1">
    <location>
        <begin position="336"/>
        <end position="347"/>
    </location>
</feature>
<feature type="compositionally biased region" description="Acidic residues" evidence="1">
    <location>
        <begin position="574"/>
        <end position="590"/>
    </location>
</feature>
<feature type="compositionally biased region" description="Low complexity" evidence="1">
    <location>
        <begin position="233"/>
        <end position="244"/>
    </location>
</feature>
<feature type="compositionally biased region" description="Basic and acidic residues" evidence="1">
    <location>
        <begin position="153"/>
        <end position="166"/>
    </location>
</feature>
<evidence type="ECO:0000256" key="1">
    <source>
        <dbReference type="SAM" id="MobiDB-lite"/>
    </source>
</evidence>
<feature type="region of interest" description="Disordered" evidence="1">
    <location>
        <begin position="153"/>
        <end position="264"/>
    </location>
</feature>
<proteinExistence type="predicted"/>
<sequence>MTTTLPGTFPSSSKQPPRRTDSLSSSIAKPKPTSPIIQSADDAKAARALLETPLSTLKAEDRLGPEERERRREEREGELVDMLAKMTGRVEELGGLLTQAYKNQTDLETALTLTRSNLQLALANNEMLEDALKRTGENGKDVGWRRWSEREDLRRSNSLKDHHPTRSLDTTPPSSTPPSTSSRFFNFTSSFRSSSASPSNTSPTTSTIPNAASSADSPAAFNPTPALLPPFTAGPSTASGSGSTSPPPPPPPPSGPTQKEKELTAEVEKLRTKADELTAAKEQLEDELESLSQALFEEANKMVADANRKAAETEEELRIVADQRDALKGAMRIVETENNALRSKQQASSSSPSPTTPGGGQVLTIQQRTYPTTPTPDSASSIYSDVSTPRAVPNTFTDPTALSSLSIPTLTVTPSEPTSSFWSPTSPEPDYSPSGTPSPSVSMSNYTQPSANPSRRSFSSPSPLSPVMEGGSEPSPIREREDSPTIPDGVQIPSFQVHEAEVEEGHEAGAGHDREDDETSEHDAGQDTLGPHGREGEGRKGIRWSVIPKTPRSRVAVREEFEEALKRMRGLVGDEGDEDGGEGREEDEGEGQPSPHITFAPLSDPEEDDGPRWDEVVRGMDNGRGNGSEGEVESYVGV</sequence>
<feature type="compositionally biased region" description="Polar residues" evidence="1">
    <location>
        <begin position="394"/>
        <end position="425"/>
    </location>
</feature>
<evidence type="ECO:0000313" key="3">
    <source>
        <dbReference type="EMBL" id="KIJ35859.1"/>
    </source>
</evidence>
<protein>
    <recommendedName>
        <fullName evidence="2">GDP/GTP exchange factor Sec2 N-terminal domain-containing protein</fullName>
    </recommendedName>
</protein>
<dbReference type="Gene3D" id="6.10.140.910">
    <property type="match status" value="1"/>
</dbReference>
<accession>A0A0C9ULW9</accession>
<dbReference type="AlphaFoldDB" id="A0A0C9ULW9"/>
<feature type="region of interest" description="Disordered" evidence="1">
    <location>
        <begin position="336"/>
        <end position="638"/>
    </location>
</feature>
<name>A0A0C9ULW9_SPHS4</name>
<dbReference type="Pfam" id="PF06428">
    <property type="entry name" value="Sec2p"/>
    <property type="match status" value="1"/>
</dbReference>
<evidence type="ECO:0000313" key="4">
    <source>
        <dbReference type="Proteomes" id="UP000054279"/>
    </source>
</evidence>
<feature type="compositionally biased region" description="Pro residues" evidence="1">
    <location>
        <begin position="245"/>
        <end position="255"/>
    </location>
</feature>
<reference evidence="3 4" key="1">
    <citation type="submission" date="2014-06" db="EMBL/GenBank/DDBJ databases">
        <title>Evolutionary Origins and Diversification of the Mycorrhizal Mutualists.</title>
        <authorList>
            <consortium name="DOE Joint Genome Institute"/>
            <consortium name="Mycorrhizal Genomics Consortium"/>
            <person name="Kohler A."/>
            <person name="Kuo A."/>
            <person name="Nagy L.G."/>
            <person name="Floudas D."/>
            <person name="Copeland A."/>
            <person name="Barry K.W."/>
            <person name="Cichocki N."/>
            <person name="Veneault-Fourrey C."/>
            <person name="LaButti K."/>
            <person name="Lindquist E.A."/>
            <person name="Lipzen A."/>
            <person name="Lundell T."/>
            <person name="Morin E."/>
            <person name="Murat C."/>
            <person name="Riley R."/>
            <person name="Ohm R."/>
            <person name="Sun H."/>
            <person name="Tunlid A."/>
            <person name="Henrissat B."/>
            <person name="Grigoriev I.V."/>
            <person name="Hibbett D.S."/>
            <person name="Martin F."/>
        </authorList>
    </citation>
    <scope>NUCLEOTIDE SEQUENCE [LARGE SCALE GENOMIC DNA]</scope>
    <source>
        <strain evidence="3 4">SS14</strain>
    </source>
</reference>
<feature type="compositionally biased region" description="Basic and acidic residues" evidence="1">
    <location>
        <begin position="58"/>
        <end position="77"/>
    </location>
</feature>
<feature type="compositionally biased region" description="Polar residues" evidence="1">
    <location>
        <begin position="363"/>
        <end position="387"/>
    </location>
</feature>
<feature type="compositionally biased region" description="Basic and acidic residues" evidence="1">
    <location>
        <begin position="498"/>
        <end position="514"/>
    </location>
</feature>
<keyword evidence="4" id="KW-1185">Reference proteome</keyword>
<feature type="compositionally biased region" description="Polar residues" evidence="1">
    <location>
        <begin position="1"/>
        <end position="15"/>
    </location>
</feature>
<feature type="domain" description="GDP/GTP exchange factor Sec2 N-terminal" evidence="2">
    <location>
        <begin position="258"/>
        <end position="323"/>
    </location>
</feature>
<feature type="compositionally biased region" description="Low complexity" evidence="1">
    <location>
        <begin position="449"/>
        <end position="466"/>
    </location>
</feature>
<gene>
    <name evidence="3" type="ORF">M422DRAFT_261812</name>
</gene>
<feature type="region of interest" description="Disordered" evidence="1">
    <location>
        <begin position="1"/>
        <end position="77"/>
    </location>
</feature>